<gene>
    <name evidence="1" type="ORF">GCM10010503_40090</name>
</gene>
<protein>
    <submittedName>
        <fullName evidence="1">Uncharacterized protein</fullName>
    </submittedName>
</protein>
<dbReference type="EMBL" id="BMUE01000008">
    <property type="protein sequence ID" value="GGW58950.1"/>
    <property type="molecule type" value="Genomic_DNA"/>
</dbReference>
<dbReference type="RefSeq" id="WP_229816153.1">
    <property type="nucleotide sequence ID" value="NZ_BMUE01000008.1"/>
</dbReference>
<evidence type="ECO:0000313" key="2">
    <source>
        <dbReference type="Proteomes" id="UP000620224"/>
    </source>
</evidence>
<accession>A0A918MT24</accession>
<name>A0A918MT24_9ACTN</name>
<reference evidence="1" key="1">
    <citation type="journal article" date="2014" name="Int. J. Syst. Evol. Microbiol.">
        <title>Complete genome sequence of Corynebacterium casei LMG S-19264T (=DSM 44701T), isolated from a smear-ripened cheese.</title>
        <authorList>
            <consortium name="US DOE Joint Genome Institute (JGI-PGF)"/>
            <person name="Walter F."/>
            <person name="Albersmeier A."/>
            <person name="Kalinowski J."/>
            <person name="Ruckert C."/>
        </authorList>
    </citation>
    <scope>NUCLEOTIDE SEQUENCE</scope>
    <source>
        <strain evidence="1">JCM 4490</strain>
    </source>
</reference>
<dbReference type="AlphaFoldDB" id="A0A918MT24"/>
<keyword evidence="2" id="KW-1185">Reference proteome</keyword>
<reference evidence="1" key="2">
    <citation type="submission" date="2020-09" db="EMBL/GenBank/DDBJ databases">
        <authorList>
            <person name="Sun Q."/>
            <person name="Ohkuma M."/>
        </authorList>
    </citation>
    <scope>NUCLEOTIDE SEQUENCE</scope>
    <source>
        <strain evidence="1">JCM 4490</strain>
    </source>
</reference>
<evidence type="ECO:0000313" key="1">
    <source>
        <dbReference type="EMBL" id="GGW58950.1"/>
    </source>
</evidence>
<dbReference type="Proteomes" id="UP000620224">
    <property type="component" value="Unassembled WGS sequence"/>
</dbReference>
<organism evidence="1 2">
    <name type="scientific">Streptomyces lucensis JCM 4490</name>
    <dbReference type="NCBI Taxonomy" id="1306176"/>
    <lineage>
        <taxon>Bacteria</taxon>
        <taxon>Bacillati</taxon>
        <taxon>Actinomycetota</taxon>
        <taxon>Actinomycetes</taxon>
        <taxon>Kitasatosporales</taxon>
        <taxon>Streptomycetaceae</taxon>
        <taxon>Streptomyces</taxon>
    </lineage>
</organism>
<comment type="caution">
    <text evidence="1">The sequence shown here is derived from an EMBL/GenBank/DDBJ whole genome shotgun (WGS) entry which is preliminary data.</text>
</comment>
<proteinExistence type="predicted"/>
<sequence>MAESALPTEYQRILDAVRQPAGPVVTRQIGELLGLDTAVRGKPEPLRGELTRLADHGRLRERPDVKFTIRP</sequence>